<dbReference type="InterPro" id="IPR001789">
    <property type="entry name" value="Sig_transdc_resp-reg_receiver"/>
</dbReference>
<proteinExistence type="predicted"/>
<organism evidence="7 8">
    <name type="scientific">Falsiroseomonas frigidaquae</name>
    <dbReference type="NCBI Taxonomy" id="487318"/>
    <lineage>
        <taxon>Bacteria</taxon>
        <taxon>Pseudomonadati</taxon>
        <taxon>Pseudomonadota</taxon>
        <taxon>Alphaproteobacteria</taxon>
        <taxon>Acetobacterales</taxon>
        <taxon>Roseomonadaceae</taxon>
        <taxon>Falsiroseomonas</taxon>
    </lineage>
</organism>
<dbReference type="PANTHER" id="PTHR44688:SF16">
    <property type="entry name" value="DNA-BINDING TRANSCRIPTIONAL ACTIVATOR DEVR_DOSR"/>
    <property type="match status" value="1"/>
</dbReference>
<evidence type="ECO:0000256" key="1">
    <source>
        <dbReference type="ARBA" id="ARBA00023015"/>
    </source>
</evidence>
<dbReference type="Pfam" id="PF00196">
    <property type="entry name" value="GerE"/>
    <property type="match status" value="1"/>
</dbReference>
<evidence type="ECO:0000256" key="2">
    <source>
        <dbReference type="ARBA" id="ARBA00023125"/>
    </source>
</evidence>
<dbReference type="SUPFAM" id="SSF52172">
    <property type="entry name" value="CheY-like"/>
    <property type="match status" value="1"/>
</dbReference>
<gene>
    <name evidence="7" type="ORF">HB662_20245</name>
</gene>
<name>A0ABX1F425_9PROT</name>
<comment type="caution">
    <text evidence="7">The sequence shown here is derived from an EMBL/GenBank/DDBJ whole genome shotgun (WGS) entry which is preliminary data.</text>
</comment>
<keyword evidence="8" id="KW-1185">Reference proteome</keyword>
<evidence type="ECO:0000313" key="7">
    <source>
        <dbReference type="EMBL" id="NKE47121.1"/>
    </source>
</evidence>
<evidence type="ECO:0000256" key="3">
    <source>
        <dbReference type="ARBA" id="ARBA00023163"/>
    </source>
</evidence>
<accession>A0ABX1F425</accession>
<dbReference type="Pfam" id="PF00072">
    <property type="entry name" value="Response_reg"/>
    <property type="match status" value="1"/>
</dbReference>
<dbReference type="PROSITE" id="PS50043">
    <property type="entry name" value="HTH_LUXR_2"/>
    <property type="match status" value="1"/>
</dbReference>
<dbReference type="InterPro" id="IPR011006">
    <property type="entry name" value="CheY-like_superfamily"/>
</dbReference>
<keyword evidence="3" id="KW-0804">Transcription</keyword>
<dbReference type="Gene3D" id="3.40.50.2300">
    <property type="match status" value="1"/>
</dbReference>
<dbReference type="PROSITE" id="PS00622">
    <property type="entry name" value="HTH_LUXR_1"/>
    <property type="match status" value="1"/>
</dbReference>
<reference evidence="7 8" key="1">
    <citation type="submission" date="2020-03" db="EMBL/GenBank/DDBJ databases">
        <title>Roseomonas selenitidurans sp. nov. isolated from soil.</title>
        <authorList>
            <person name="Liu H."/>
        </authorList>
    </citation>
    <scope>NUCLEOTIDE SEQUENCE [LARGE SCALE GENOMIC DNA]</scope>
    <source>
        <strain evidence="7 8">JCM 15073</strain>
    </source>
</reference>
<evidence type="ECO:0000259" key="6">
    <source>
        <dbReference type="PROSITE" id="PS50110"/>
    </source>
</evidence>
<dbReference type="PANTHER" id="PTHR44688">
    <property type="entry name" value="DNA-BINDING TRANSCRIPTIONAL ACTIVATOR DEVR_DOSR"/>
    <property type="match status" value="1"/>
</dbReference>
<keyword evidence="4" id="KW-0597">Phosphoprotein</keyword>
<dbReference type="CDD" id="cd17537">
    <property type="entry name" value="REC_FixJ"/>
    <property type="match status" value="1"/>
</dbReference>
<dbReference type="SMART" id="SM00421">
    <property type="entry name" value="HTH_LUXR"/>
    <property type="match status" value="1"/>
</dbReference>
<dbReference type="CDD" id="cd06170">
    <property type="entry name" value="LuxR_C_like"/>
    <property type="match status" value="1"/>
</dbReference>
<dbReference type="RefSeq" id="WP_168052144.1">
    <property type="nucleotide sequence ID" value="NZ_JAATJR010000006.1"/>
</dbReference>
<dbReference type="SMART" id="SM00448">
    <property type="entry name" value="REC"/>
    <property type="match status" value="1"/>
</dbReference>
<dbReference type="InterPro" id="IPR000792">
    <property type="entry name" value="Tscrpt_reg_LuxR_C"/>
</dbReference>
<keyword evidence="1" id="KW-0805">Transcription regulation</keyword>
<dbReference type="EMBL" id="JAAVTX010000006">
    <property type="protein sequence ID" value="NKE47121.1"/>
    <property type="molecule type" value="Genomic_DNA"/>
</dbReference>
<dbReference type="Gene3D" id="1.10.10.10">
    <property type="entry name" value="Winged helix-like DNA-binding domain superfamily/Winged helix DNA-binding domain"/>
    <property type="match status" value="1"/>
</dbReference>
<evidence type="ECO:0000256" key="4">
    <source>
        <dbReference type="PROSITE-ProRule" id="PRU00169"/>
    </source>
</evidence>
<protein>
    <submittedName>
        <fullName evidence="7">Response regulator transcription factor</fullName>
    </submittedName>
</protein>
<feature type="domain" description="Response regulatory" evidence="6">
    <location>
        <begin position="5"/>
        <end position="119"/>
    </location>
</feature>
<dbReference type="PROSITE" id="PS50110">
    <property type="entry name" value="RESPONSE_REGULATORY"/>
    <property type="match status" value="1"/>
</dbReference>
<dbReference type="PRINTS" id="PR00038">
    <property type="entry name" value="HTHLUXR"/>
</dbReference>
<evidence type="ECO:0000259" key="5">
    <source>
        <dbReference type="PROSITE" id="PS50043"/>
    </source>
</evidence>
<keyword evidence="2" id="KW-0238">DNA-binding</keyword>
<dbReference type="Proteomes" id="UP000765160">
    <property type="component" value="Unassembled WGS sequence"/>
</dbReference>
<sequence length="207" mass="22370">MTEALIHLVEDDAALRTALLGLFRSAGMDVQAYASGREFLAAPRPDRPGCIVLDVKLPDMSGLDLQERLLGLGIGLPAILMTGHGDIPMSVRAMRAGAVDFLAKPFRDHEMLDAVELAVARDRIRRAAQQDLLALRLRHASLSVREREVMALVAAGCMNKQVAHKLGLSEITVKIHRASAMRKMEAKSLADLVRLAALLDAGPPVAD</sequence>
<dbReference type="InterPro" id="IPR036388">
    <property type="entry name" value="WH-like_DNA-bd_sf"/>
</dbReference>
<feature type="domain" description="HTH luxR-type" evidence="5">
    <location>
        <begin position="135"/>
        <end position="200"/>
    </location>
</feature>
<evidence type="ECO:0000313" key="8">
    <source>
        <dbReference type="Proteomes" id="UP000765160"/>
    </source>
</evidence>
<feature type="modified residue" description="4-aspartylphosphate" evidence="4">
    <location>
        <position position="54"/>
    </location>
</feature>